<evidence type="ECO:0000259" key="5">
    <source>
        <dbReference type="PROSITE" id="PS50977"/>
    </source>
</evidence>
<name>A0A401YNB9_9ACTN</name>
<dbReference type="Proteomes" id="UP000286931">
    <property type="component" value="Unassembled WGS sequence"/>
</dbReference>
<dbReference type="PROSITE" id="PS50977">
    <property type="entry name" value="HTH_TETR_2"/>
    <property type="match status" value="1"/>
</dbReference>
<dbReference type="EMBL" id="BIFH01000019">
    <property type="protein sequence ID" value="GCD96112.1"/>
    <property type="molecule type" value="Genomic_DNA"/>
</dbReference>
<evidence type="ECO:0000256" key="4">
    <source>
        <dbReference type="PROSITE-ProRule" id="PRU00335"/>
    </source>
</evidence>
<dbReference type="AlphaFoldDB" id="A0A401YNB9"/>
<evidence type="ECO:0000313" key="6">
    <source>
        <dbReference type="EMBL" id="GCD96112.1"/>
    </source>
</evidence>
<keyword evidence="3" id="KW-0804">Transcription</keyword>
<dbReference type="PANTHER" id="PTHR47506">
    <property type="entry name" value="TRANSCRIPTIONAL REGULATORY PROTEIN"/>
    <property type="match status" value="1"/>
</dbReference>
<dbReference type="InterPro" id="IPR036271">
    <property type="entry name" value="Tet_transcr_reg_TetR-rel_C_sf"/>
</dbReference>
<dbReference type="InterPro" id="IPR001647">
    <property type="entry name" value="HTH_TetR"/>
</dbReference>
<dbReference type="PRINTS" id="PR00455">
    <property type="entry name" value="HTHTETR"/>
</dbReference>
<dbReference type="Gene3D" id="1.10.357.10">
    <property type="entry name" value="Tetracycline Repressor, domain 2"/>
    <property type="match status" value="1"/>
</dbReference>
<evidence type="ECO:0000256" key="2">
    <source>
        <dbReference type="ARBA" id="ARBA00023125"/>
    </source>
</evidence>
<gene>
    <name evidence="6" type="ORF">EHYA_03796</name>
</gene>
<sequence>MTAHVSDEAPRRSARDRLLASADELFYDEGVHTVGIDRVIEHAGVAKASLYRLFGSKEDLVAAYLAARHERNLAELRAAAGRFENPREGVLAVFDTQAKWLRRRAYRGCAFARASAEPSAGAQVQAATDAYRAAIQALFTELTVRAGVPDPQGLAVQLHALYHGADIVVASSRRSKLIAAVRSAAETLLAAAWRDEPETVHFHGPHG</sequence>
<accession>A0A401YNB9</accession>
<organism evidence="6 7">
    <name type="scientific">Embleya hyalina</name>
    <dbReference type="NCBI Taxonomy" id="516124"/>
    <lineage>
        <taxon>Bacteria</taxon>
        <taxon>Bacillati</taxon>
        <taxon>Actinomycetota</taxon>
        <taxon>Actinomycetes</taxon>
        <taxon>Kitasatosporales</taxon>
        <taxon>Streptomycetaceae</taxon>
        <taxon>Embleya</taxon>
    </lineage>
</organism>
<dbReference type="GO" id="GO:0003677">
    <property type="term" value="F:DNA binding"/>
    <property type="evidence" value="ECO:0007669"/>
    <property type="project" value="UniProtKB-UniRule"/>
</dbReference>
<protein>
    <submittedName>
        <fullName evidence="6">TetR family transcriptional regulator</fullName>
    </submittedName>
</protein>
<evidence type="ECO:0000313" key="7">
    <source>
        <dbReference type="Proteomes" id="UP000286931"/>
    </source>
</evidence>
<dbReference type="PANTHER" id="PTHR47506:SF1">
    <property type="entry name" value="HTH-TYPE TRANSCRIPTIONAL REGULATOR YJDC"/>
    <property type="match status" value="1"/>
</dbReference>
<feature type="DNA-binding region" description="H-T-H motif" evidence="4">
    <location>
        <begin position="35"/>
        <end position="54"/>
    </location>
</feature>
<evidence type="ECO:0000256" key="1">
    <source>
        <dbReference type="ARBA" id="ARBA00023015"/>
    </source>
</evidence>
<evidence type="ECO:0000256" key="3">
    <source>
        <dbReference type="ARBA" id="ARBA00023163"/>
    </source>
</evidence>
<dbReference type="InterPro" id="IPR009057">
    <property type="entry name" value="Homeodomain-like_sf"/>
</dbReference>
<dbReference type="SUPFAM" id="SSF46689">
    <property type="entry name" value="Homeodomain-like"/>
    <property type="match status" value="1"/>
</dbReference>
<keyword evidence="1" id="KW-0805">Transcription regulation</keyword>
<comment type="caution">
    <text evidence="6">The sequence shown here is derived from an EMBL/GenBank/DDBJ whole genome shotgun (WGS) entry which is preliminary data.</text>
</comment>
<dbReference type="RefSeq" id="WP_126638183.1">
    <property type="nucleotide sequence ID" value="NZ_BIFH01000019.1"/>
</dbReference>
<feature type="domain" description="HTH tetR-type" evidence="5">
    <location>
        <begin position="12"/>
        <end position="72"/>
    </location>
</feature>
<dbReference type="SUPFAM" id="SSF48498">
    <property type="entry name" value="Tetracyclin repressor-like, C-terminal domain"/>
    <property type="match status" value="1"/>
</dbReference>
<proteinExistence type="predicted"/>
<dbReference type="Pfam" id="PF00440">
    <property type="entry name" value="TetR_N"/>
    <property type="match status" value="1"/>
</dbReference>
<keyword evidence="7" id="KW-1185">Reference proteome</keyword>
<dbReference type="OrthoDB" id="4214267at2"/>
<reference evidence="6 7" key="1">
    <citation type="submission" date="2018-12" db="EMBL/GenBank/DDBJ databases">
        <title>Draft genome sequence of Embleya hyalina NBRC 13850T.</title>
        <authorList>
            <person name="Komaki H."/>
            <person name="Hosoyama A."/>
            <person name="Kimura A."/>
            <person name="Ichikawa N."/>
            <person name="Tamura T."/>
        </authorList>
    </citation>
    <scope>NUCLEOTIDE SEQUENCE [LARGE SCALE GENOMIC DNA]</scope>
    <source>
        <strain evidence="6 7">NBRC 13850</strain>
    </source>
</reference>
<keyword evidence="2 4" id="KW-0238">DNA-binding</keyword>